<proteinExistence type="predicted"/>
<sequence length="181" mass="20672">MDSDKLNSKLFEKYDDTSYTRLMNRPYKTTPFEGLDVHMGPDIIPEALLSKMDGKCYTELCLNGEYHWKDIMPFLHKGLKGVYLHDILDLPQADMKEFFRILLTFRIPDISFVHDDCDDAWAEAALEAWSLVVGSDLGPLVPKYGSKAVKIPIGDTDIEVFIGVTSIEDELNSDDDDFWIE</sequence>
<accession>A0A7E4VB59</accession>
<keyword evidence="1" id="KW-1185">Reference proteome</keyword>
<evidence type="ECO:0000313" key="1">
    <source>
        <dbReference type="Proteomes" id="UP000492821"/>
    </source>
</evidence>
<evidence type="ECO:0000313" key="2">
    <source>
        <dbReference type="WBParaSite" id="Pan_g18371.t1"/>
    </source>
</evidence>
<dbReference type="Proteomes" id="UP000492821">
    <property type="component" value="Unassembled WGS sequence"/>
</dbReference>
<dbReference type="WBParaSite" id="Pan_g18371.t1">
    <property type="protein sequence ID" value="Pan_g18371.t1"/>
    <property type="gene ID" value="Pan_g18371"/>
</dbReference>
<organism evidence="1 2">
    <name type="scientific">Panagrellus redivivus</name>
    <name type="common">Microworm</name>
    <dbReference type="NCBI Taxonomy" id="6233"/>
    <lineage>
        <taxon>Eukaryota</taxon>
        <taxon>Metazoa</taxon>
        <taxon>Ecdysozoa</taxon>
        <taxon>Nematoda</taxon>
        <taxon>Chromadorea</taxon>
        <taxon>Rhabditida</taxon>
        <taxon>Tylenchina</taxon>
        <taxon>Panagrolaimomorpha</taxon>
        <taxon>Panagrolaimoidea</taxon>
        <taxon>Panagrolaimidae</taxon>
        <taxon>Panagrellus</taxon>
    </lineage>
</organism>
<name>A0A7E4VB59_PANRE</name>
<dbReference type="AlphaFoldDB" id="A0A7E4VB59"/>
<protein>
    <submittedName>
        <fullName evidence="2">Uncharacterized protein</fullName>
    </submittedName>
</protein>
<reference evidence="1" key="1">
    <citation type="journal article" date="2013" name="Genetics">
        <title>The draft genome and transcriptome of Panagrellus redivivus are shaped by the harsh demands of a free-living lifestyle.</title>
        <authorList>
            <person name="Srinivasan J."/>
            <person name="Dillman A.R."/>
            <person name="Macchietto M.G."/>
            <person name="Heikkinen L."/>
            <person name="Lakso M."/>
            <person name="Fracchia K.M."/>
            <person name="Antoshechkin I."/>
            <person name="Mortazavi A."/>
            <person name="Wong G."/>
            <person name="Sternberg P.W."/>
        </authorList>
    </citation>
    <scope>NUCLEOTIDE SEQUENCE [LARGE SCALE GENOMIC DNA]</scope>
    <source>
        <strain evidence="1">MT8872</strain>
    </source>
</reference>
<reference evidence="2" key="2">
    <citation type="submission" date="2020-10" db="UniProtKB">
        <authorList>
            <consortium name="WormBaseParasite"/>
        </authorList>
    </citation>
    <scope>IDENTIFICATION</scope>
</reference>